<feature type="domain" description="ABC1 atypical kinase-like" evidence="3">
    <location>
        <begin position="148"/>
        <end position="394"/>
    </location>
</feature>
<dbReference type="eggNOG" id="KOG1235">
    <property type="taxonomic scope" value="Eukaryota"/>
</dbReference>
<keyword evidence="5" id="KW-1185">Reference proteome</keyword>
<dbReference type="OrthoDB" id="427480at2759"/>
<dbReference type="CDD" id="cd13969">
    <property type="entry name" value="ADCK1-like"/>
    <property type="match status" value="1"/>
</dbReference>
<keyword evidence="2" id="KW-0472">Membrane</keyword>
<organism evidence="4 5">
    <name type="scientific">Komagataella phaffii (strain GS115 / ATCC 20864)</name>
    <name type="common">Yeast</name>
    <name type="synonym">Pichia pastoris</name>
    <dbReference type="NCBI Taxonomy" id="644223"/>
    <lineage>
        <taxon>Eukaryota</taxon>
        <taxon>Fungi</taxon>
        <taxon>Dikarya</taxon>
        <taxon>Ascomycota</taxon>
        <taxon>Saccharomycotina</taxon>
        <taxon>Pichiomycetes</taxon>
        <taxon>Pichiales</taxon>
        <taxon>Pichiaceae</taxon>
        <taxon>Komagataella</taxon>
    </lineage>
</organism>
<evidence type="ECO:0000259" key="3">
    <source>
        <dbReference type="Pfam" id="PF03109"/>
    </source>
</evidence>
<dbReference type="SMR" id="C4R5K0"/>
<feature type="transmembrane region" description="Helical" evidence="2">
    <location>
        <begin position="517"/>
        <end position="537"/>
    </location>
</feature>
<name>C4R5K0_KOMPG</name>
<dbReference type="InterPro" id="IPR051130">
    <property type="entry name" value="Mito_struct-func_regulator"/>
</dbReference>
<keyword evidence="2" id="KW-0812">Transmembrane</keyword>
<dbReference type="Proteomes" id="UP000000314">
    <property type="component" value="Chromosome 3"/>
</dbReference>
<dbReference type="STRING" id="644223.C4R5K0"/>
<comment type="similarity">
    <text evidence="1">Belongs to the protein kinase superfamily. ADCK protein kinase family.</text>
</comment>
<dbReference type="SUPFAM" id="SSF56112">
    <property type="entry name" value="Protein kinase-like (PK-like)"/>
    <property type="match status" value="1"/>
</dbReference>
<dbReference type="HOGENOM" id="CLU_006533_2_4_1"/>
<dbReference type="AlphaFoldDB" id="C4R5K0"/>
<evidence type="ECO:0000256" key="2">
    <source>
        <dbReference type="SAM" id="Phobius"/>
    </source>
</evidence>
<dbReference type="EMBL" id="FN392321">
    <property type="protein sequence ID" value="CAY70836.1"/>
    <property type="molecule type" value="Genomic_DNA"/>
</dbReference>
<evidence type="ECO:0000256" key="1">
    <source>
        <dbReference type="ARBA" id="ARBA00009670"/>
    </source>
</evidence>
<dbReference type="PANTHER" id="PTHR43173:SF37">
    <property type="entry name" value="ABC1 FAMILY PROTEIN C10F6.14C"/>
    <property type="match status" value="1"/>
</dbReference>
<dbReference type="GeneID" id="8200475"/>
<dbReference type="OMA" id="DVMTTMV"/>
<dbReference type="PANTHER" id="PTHR43173">
    <property type="entry name" value="ABC1 FAMILY PROTEIN"/>
    <property type="match status" value="1"/>
</dbReference>
<accession>C4R5K0</accession>
<dbReference type="KEGG" id="ppa:PAS_chr3_1221"/>
<proteinExistence type="inferred from homology"/>
<dbReference type="InterPro" id="IPR045307">
    <property type="entry name" value="ADCK1_dom"/>
</dbReference>
<sequence>MILPEAPRLRILTRIPRASFRATNFAPGYISRSFSTASSGKPKAKGKFVKFVAFFLATGSFAYYADNKWAHSAVTRTVRSLSVLTSILIDYKLHFNVDDDISSLHERSATKLLELIVSNKGLYVKVGQIMALQSAIFPKEFREKFRHLYDQAPRDDWSEVDGLLAKELGDDYREKFSSIEKIPIASASIAQVHEATLLDGTKVILKVQHPAIAHQLELDLFTFKNVLRLYEWVFEVPLSFSADYIIGEMRKEVDFKVEYNNTTTFGNLVNNSEFKGIISVPQLYPAFSTSRLITMEYIEGISLVNSEAIRASNFDVHQLLEVLIRCYAKQIYSWGFFHADPHPGNFIVRRLEDNSQQLVVIDFGLCISLTDDFRRTYSDLWRAILELDYDKLAAISKKWGIQSTDMFVAMTSMSTRGVKDLEERAEKIKNLSNYEKQLVIRDNLVNFFENSDKFPQCLSFIARSMRMIQLLNYKYGSTVNRLKIFNDELTKALKEDIVLSVRSNLDKPSFRLSLLQVYRYAVFTIVKLVINLVFNFYRLRSAIFAKFNKQANTFEQELETQMLNMGNNFGLQLEKGDLFLDNANNDWR</sequence>
<dbReference type="InterPro" id="IPR004147">
    <property type="entry name" value="ABC1_dom"/>
</dbReference>
<evidence type="ECO:0000313" key="5">
    <source>
        <dbReference type="Proteomes" id="UP000000314"/>
    </source>
</evidence>
<dbReference type="InParanoid" id="C4R5K0"/>
<dbReference type="InterPro" id="IPR011009">
    <property type="entry name" value="Kinase-like_dom_sf"/>
</dbReference>
<dbReference type="Pfam" id="PF03109">
    <property type="entry name" value="ABC1"/>
    <property type="match status" value="1"/>
</dbReference>
<evidence type="ECO:0000313" key="4">
    <source>
        <dbReference type="EMBL" id="CAY70836.1"/>
    </source>
</evidence>
<dbReference type="RefSeq" id="XP_002493015.1">
    <property type="nucleotide sequence ID" value="XM_002492970.1"/>
</dbReference>
<reference evidence="4 5" key="1">
    <citation type="journal article" date="2009" name="Nat. Biotechnol.">
        <title>Genome sequence of the recombinant protein production host Pichia pastoris.</title>
        <authorList>
            <person name="De Schutter K."/>
            <person name="Lin Y.C."/>
            <person name="Tiels P."/>
            <person name="Van Hecke A."/>
            <person name="Glinka S."/>
            <person name="Weber-Lehmann J."/>
            <person name="Rouze P."/>
            <person name="Van de Peer Y."/>
            <person name="Callewaert N."/>
        </authorList>
    </citation>
    <scope>NUCLEOTIDE SEQUENCE [LARGE SCALE GENOMIC DNA]</scope>
    <source>
        <strain evidence="5">GS115 / ATCC 20864</strain>
    </source>
</reference>
<keyword evidence="2" id="KW-1133">Transmembrane helix</keyword>
<gene>
    <name evidence="4" type="ordered locus">PAS_chr3_1221</name>
</gene>
<protein>
    <recommendedName>
        <fullName evidence="3">ABC1 atypical kinase-like domain-containing protein</fullName>
    </recommendedName>
</protein>